<dbReference type="EMBL" id="MXPU01000004">
    <property type="protein sequence ID" value="OWO95678.1"/>
    <property type="molecule type" value="Genomic_DNA"/>
</dbReference>
<evidence type="ECO:0008006" key="7">
    <source>
        <dbReference type="Google" id="ProtNLM"/>
    </source>
</evidence>
<evidence type="ECO:0000313" key="5">
    <source>
        <dbReference type="EMBL" id="OWO95678.1"/>
    </source>
</evidence>
<evidence type="ECO:0000313" key="6">
    <source>
        <dbReference type="Proteomes" id="UP000197269"/>
    </source>
</evidence>
<evidence type="ECO:0000256" key="1">
    <source>
        <dbReference type="ARBA" id="ARBA00001933"/>
    </source>
</evidence>
<name>A0A246DZ66_9HYPH</name>
<dbReference type="PANTHER" id="PTHR32328">
    <property type="entry name" value="L-SERYL-TRNA(SEC) SELENIUM TRANSFERASE"/>
    <property type="match status" value="1"/>
</dbReference>
<protein>
    <recommendedName>
        <fullName evidence="7">Aminotransferase class V domain-containing protein</fullName>
    </recommendedName>
</protein>
<evidence type="ECO:0000256" key="4">
    <source>
        <dbReference type="PIRSR" id="PIRSR618319-50"/>
    </source>
</evidence>
<gene>
    <name evidence="5" type="ORF">B5E41_07585</name>
</gene>
<dbReference type="InterPro" id="IPR015424">
    <property type="entry name" value="PyrdxlP-dep_Trfase"/>
</dbReference>
<dbReference type="SUPFAM" id="SSF53383">
    <property type="entry name" value="PLP-dependent transferases"/>
    <property type="match status" value="1"/>
</dbReference>
<dbReference type="InterPro" id="IPR015421">
    <property type="entry name" value="PyrdxlP-dep_Trfase_major"/>
</dbReference>
<reference evidence="5 6" key="1">
    <citation type="submission" date="2017-03" db="EMBL/GenBank/DDBJ databases">
        <title>Genome of strain Rhizobium sp. CNPSo 668.</title>
        <authorList>
            <person name="Ribeiro R."/>
        </authorList>
    </citation>
    <scope>NUCLEOTIDE SEQUENCE [LARGE SCALE GENOMIC DNA]</scope>
    <source>
        <strain evidence="5 6">CNPSo 668</strain>
    </source>
</reference>
<dbReference type="GO" id="GO:0004125">
    <property type="term" value="F:L-seryl-tRNA(Sec) selenium transferase activity"/>
    <property type="evidence" value="ECO:0007669"/>
    <property type="project" value="TreeGrafter"/>
</dbReference>
<proteinExistence type="inferred from homology"/>
<organism evidence="5 6">
    <name type="scientific">Rhizobium esperanzae</name>
    <dbReference type="NCBI Taxonomy" id="1967781"/>
    <lineage>
        <taxon>Bacteria</taxon>
        <taxon>Pseudomonadati</taxon>
        <taxon>Pseudomonadota</taxon>
        <taxon>Alphaproteobacteria</taxon>
        <taxon>Hyphomicrobiales</taxon>
        <taxon>Rhizobiaceae</taxon>
        <taxon>Rhizobium/Agrobacterium group</taxon>
        <taxon>Rhizobium</taxon>
    </lineage>
</organism>
<feature type="modified residue" description="N6-(pyridoxal phosphate)lysine" evidence="4">
    <location>
        <position position="213"/>
    </location>
</feature>
<dbReference type="PANTHER" id="PTHR32328:SF0">
    <property type="entry name" value="L-SERYL-TRNA(SEC) SELENIUM TRANSFERASE"/>
    <property type="match status" value="1"/>
</dbReference>
<accession>A0A246DZ66</accession>
<dbReference type="AlphaFoldDB" id="A0A246DZ66"/>
<evidence type="ECO:0000256" key="3">
    <source>
        <dbReference type="ARBA" id="ARBA00044507"/>
    </source>
</evidence>
<dbReference type="Pfam" id="PF03841">
    <property type="entry name" value="SelA"/>
    <property type="match status" value="1"/>
</dbReference>
<dbReference type="Gene3D" id="3.40.640.10">
    <property type="entry name" value="Type I PLP-dependent aspartate aminotransferase-like (Major domain)"/>
    <property type="match status" value="1"/>
</dbReference>
<dbReference type="RefSeq" id="WP_088392373.1">
    <property type="nucleotide sequence ID" value="NZ_MXPU01000004.1"/>
</dbReference>
<comment type="similarity">
    <text evidence="3">Belongs to the SelA family.</text>
</comment>
<sequence>MTDDIRPSLGLRPVINVSGTMTSLGASIVVPEAIAAMASILPHFVEINDLQRKASSVIARLTGGEAGFVTASCSAGISLAVAGAITGDNLLAIEKLPDAVSEKNEVLVQMGHVVSYGAPVDQAIRLAGGKVVLVGQATSTHRFHMENAITDKTAAAVYVVSHHVVDYGLLNLKEFVEIAHARGVPVIVDAASEYDLRIFLEQGADIALYSGHKFLGGPTSGIVAGSKELVRHAFLQNMGIGRGMKVGKESIFGVMAALEAWESRDHAGIRERETGYLNLWKNTLDGRPGVTALIEPDPTNNPLDRLRLIVDAEEAHITAWDLADALARGNPPIIVRDHEVEHRYFYLDPCNLHPGQEVIVANRLAGELDKARASNEIIATPIENRSRHRFDGLLRWPD</sequence>
<dbReference type="InterPro" id="IPR018319">
    <property type="entry name" value="SelA-like"/>
</dbReference>
<comment type="cofactor">
    <cofactor evidence="1 4">
        <name>pyridoxal 5'-phosphate</name>
        <dbReference type="ChEBI" id="CHEBI:597326"/>
    </cofactor>
</comment>
<comment type="caution">
    <text evidence="5">The sequence shown here is derived from an EMBL/GenBank/DDBJ whole genome shotgun (WGS) entry which is preliminary data.</text>
</comment>
<keyword evidence="2 4" id="KW-0663">Pyridoxal phosphate</keyword>
<evidence type="ECO:0000256" key="2">
    <source>
        <dbReference type="ARBA" id="ARBA00022898"/>
    </source>
</evidence>
<dbReference type="Proteomes" id="UP000197269">
    <property type="component" value="Unassembled WGS sequence"/>
</dbReference>